<sequence>MTALSLPFLPGRTGAPRTARRLTLVQTGILICGSLLTLLIAAAILRGSTGSAPFSLWQLPPAVIVHLLTLQVAAPLGTYVFVARKGTPRHRLAGRIWCAFMLATALSAYFIRTSPDGSMSLIHLFIPGTILSIAAGIWLARRHRVKAHERMFLQLYVGALLVAGFFAYQGDRTMAVLTFG</sequence>
<proteinExistence type="predicted"/>
<keyword evidence="3" id="KW-1185">Reference proteome</keyword>
<evidence type="ECO:0000313" key="2">
    <source>
        <dbReference type="EMBL" id="OWV32197.1"/>
    </source>
</evidence>
<accession>A0A219B1H5</accession>
<reference evidence="3" key="1">
    <citation type="submission" date="2017-05" db="EMBL/GenBank/DDBJ databases">
        <authorList>
            <person name="Lin X."/>
        </authorList>
    </citation>
    <scope>NUCLEOTIDE SEQUENCE [LARGE SCALE GENOMIC DNA]</scope>
    <source>
        <strain evidence="3">JLT2012</strain>
    </source>
</reference>
<dbReference type="Proteomes" id="UP000198462">
    <property type="component" value="Unassembled WGS sequence"/>
</dbReference>
<dbReference type="EMBL" id="NFZT01000001">
    <property type="protein sequence ID" value="OWV32197.1"/>
    <property type="molecule type" value="Genomic_DNA"/>
</dbReference>
<dbReference type="RefSeq" id="WP_088710994.1">
    <property type="nucleotide sequence ID" value="NZ_NFZT01000001.1"/>
</dbReference>
<comment type="caution">
    <text evidence="2">The sequence shown here is derived from an EMBL/GenBank/DDBJ whole genome shotgun (WGS) entry which is preliminary data.</text>
</comment>
<name>A0A219B1H5_9SPHN</name>
<evidence type="ECO:0000256" key="1">
    <source>
        <dbReference type="SAM" id="Phobius"/>
    </source>
</evidence>
<dbReference type="AlphaFoldDB" id="A0A219B1H5"/>
<organism evidence="2 3">
    <name type="scientific">Pacificimonas flava</name>
    <dbReference type="NCBI Taxonomy" id="1234595"/>
    <lineage>
        <taxon>Bacteria</taxon>
        <taxon>Pseudomonadati</taxon>
        <taxon>Pseudomonadota</taxon>
        <taxon>Alphaproteobacteria</taxon>
        <taxon>Sphingomonadales</taxon>
        <taxon>Sphingosinicellaceae</taxon>
        <taxon>Pacificimonas</taxon>
    </lineage>
</organism>
<feature type="transmembrane region" description="Helical" evidence="1">
    <location>
        <begin position="94"/>
        <end position="111"/>
    </location>
</feature>
<feature type="transmembrane region" description="Helical" evidence="1">
    <location>
        <begin position="22"/>
        <end position="44"/>
    </location>
</feature>
<evidence type="ECO:0008006" key="4">
    <source>
        <dbReference type="Google" id="ProtNLM"/>
    </source>
</evidence>
<keyword evidence="1" id="KW-0472">Membrane</keyword>
<feature type="transmembrane region" description="Helical" evidence="1">
    <location>
        <begin position="152"/>
        <end position="170"/>
    </location>
</feature>
<keyword evidence="1" id="KW-1133">Transmembrane helix</keyword>
<evidence type="ECO:0000313" key="3">
    <source>
        <dbReference type="Proteomes" id="UP000198462"/>
    </source>
</evidence>
<feature type="transmembrane region" description="Helical" evidence="1">
    <location>
        <begin position="64"/>
        <end position="82"/>
    </location>
</feature>
<gene>
    <name evidence="2" type="ORF">B5C34_01170</name>
</gene>
<keyword evidence="1" id="KW-0812">Transmembrane</keyword>
<protein>
    <recommendedName>
        <fullName evidence="4">DUF2306 domain-containing protein</fullName>
    </recommendedName>
</protein>
<feature type="transmembrane region" description="Helical" evidence="1">
    <location>
        <begin position="117"/>
        <end position="140"/>
    </location>
</feature>
<dbReference type="InterPro" id="IPR018750">
    <property type="entry name" value="DUF2306_membrane"/>
</dbReference>
<dbReference type="Pfam" id="PF10067">
    <property type="entry name" value="DUF2306"/>
    <property type="match status" value="1"/>
</dbReference>
<dbReference type="OrthoDB" id="9815686at2"/>